<dbReference type="Proteomes" id="UP000299102">
    <property type="component" value="Unassembled WGS sequence"/>
</dbReference>
<feature type="compositionally biased region" description="Basic and acidic residues" evidence="1">
    <location>
        <begin position="11"/>
        <end position="21"/>
    </location>
</feature>
<gene>
    <name evidence="2" type="ORF">EVAR_48508_1</name>
</gene>
<organism evidence="2 3">
    <name type="scientific">Eumeta variegata</name>
    <name type="common">Bagworm moth</name>
    <name type="synonym">Eumeta japonica</name>
    <dbReference type="NCBI Taxonomy" id="151549"/>
    <lineage>
        <taxon>Eukaryota</taxon>
        <taxon>Metazoa</taxon>
        <taxon>Ecdysozoa</taxon>
        <taxon>Arthropoda</taxon>
        <taxon>Hexapoda</taxon>
        <taxon>Insecta</taxon>
        <taxon>Pterygota</taxon>
        <taxon>Neoptera</taxon>
        <taxon>Endopterygota</taxon>
        <taxon>Lepidoptera</taxon>
        <taxon>Glossata</taxon>
        <taxon>Ditrysia</taxon>
        <taxon>Tineoidea</taxon>
        <taxon>Psychidae</taxon>
        <taxon>Oiketicinae</taxon>
        <taxon>Eumeta</taxon>
    </lineage>
</organism>
<keyword evidence="3" id="KW-1185">Reference proteome</keyword>
<comment type="caution">
    <text evidence="2">The sequence shown here is derived from an EMBL/GenBank/DDBJ whole genome shotgun (WGS) entry which is preliminary data.</text>
</comment>
<reference evidence="2 3" key="1">
    <citation type="journal article" date="2019" name="Commun. Biol.">
        <title>The bagworm genome reveals a unique fibroin gene that provides high tensile strength.</title>
        <authorList>
            <person name="Kono N."/>
            <person name="Nakamura H."/>
            <person name="Ohtoshi R."/>
            <person name="Tomita M."/>
            <person name="Numata K."/>
            <person name="Arakawa K."/>
        </authorList>
    </citation>
    <scope>NUCLEOTIDE SEQUENCE [LARGE SCALE GENOMIC DNA]</scope>
</reference>
<evidence type="ECO:0000256" key="1">
    <source>
        <dbReference type="SAM" id="MobiDB-lite"/>
    </source>
</evidence>
<evidence type="ECO:0000313" key="2">
    <source>
        <dbReference type="EMBL" id="GBP82628.1"/>
    </source>
</evidence>
<name>A0A4C1Z2R8_EUMVA</name>
<sequence>MSGYGRGQAHRARDAARGRLGERSQLARSYLVPRAPHAAHRAPQRHPGLCLTGKMIVEDEAAEPNLRYVNMSNICVRALRDSGSSPATSIVKNNIYSSVCSLVGPASAHLRVLTYRHSTSGGSSSSYYKTRVHLRLTLESVRLSGQMMDKHLTP</sequence>
<protein>
    <submittedName>
        <fullName evidence="2">Uncharacterized protein</fullName>
    </submittedName>
</protein>
<feature type="region of interest" description="Disordered" evidence="1">
    <location>
        <begin position="1"/>
        <end position="21"/>
    </location>
</feature>
<accession>A0A4C1Z2R8</accession>
<dbReference type="AlphaFoldDB" id="A0A4C1Z2R8"/>
<proteinExistence type="predicted"/>
<dbReference type="EMBL" id="BGZK01001575">
    <property type="protein sequence ID" value="GBP82628.1"/>
    <property type="molecule type" value="Genomic_DNA"/>
</dbReference>
<evidence type="ECO:0000313" key="3">
    <source>
        <dbReference type="Proteomes" id="UP000299102"/>
    </source>
</evidence>